<gene>
    <name evidence="1" type="ORF">O181_103426</name>
</gene>
<organism evidence="1 2">
    <name type="scientific">Austropuccinia psidii MF-1</name>
    <dbReference type="NCBI Taxonomy" id="1389203"/>
    <lineage>
        <taxon>Eukaryota</taxon>
        <taxon>Fungi</taxon>
        <taxon>Dikarya</taxon>
        <taxon>Basidiomycota</taxon>
        <taxon>Pucciniomycotina</taxon>
        <taxon>Pucciniomycetes</taxon>
        <taxon>Pucciniales</taxon>
        <taxon>Sphaerophragmiaceae</taxon>
        <taxon>Austropuccinia</taxon>
    </lineage>
</organism>
<reference evidence="1" key="1">
    <citation type="submission" date="2021-03" db="EMBL/GenBank/DDBJ databases">
        <title>Draft genome sequence of rust myrtle Austropuccinia psidii MF-1, a brazilian biotype.</title>
        <authorList>
            <person name="Quecine M.C."/>
            <person name="Pachon D.M.R."/>
            <person name="Bonatelli M.L."/>
            <person name="Correr F.H."/>
            <person name="Franceschini L.M."/>
            <person name="Leite T.F."/>
            <person name="Margarido G.R.A."/>
            <person name="Almeida C.A."/>
            <person name="Ferrarezi J.A."/>
            <person name="Labate C.A."/>
        </authorList>
    </citation>
    <scope>NUCLEOTIDE SEQUENCE</scope>
    <source>
        <strain evidence="1">MF-1</strain>
    </source>
</reference>
<keyword evidence="2" id="KW-1185">Reference proteome</keyword>
<sequence>MNYQSSLCQNLLELTSSNYLQWKIQIQAYLMAMALIDCLRSNSEEISDVSRQAEAVRRRRKTAGILIGTMGMISCQRFLAVVNEANPYTIWQTSSKHFTSNAEDNQAIIFLEFSALKNEGSLDKFVTTVTQHIRKIAAVGIMIGSPGDIKEALFAEKIISKLNENFDHTCEILQSQQPLTITKVIKYFERCWKDLNDSVEMSLKNEQALNAQSGKAKFKTTKKKKKDYPTCSNGRQDTKTKHTAAQCHELKGLNNKIANQVLKNDSEDSPEEIDPPTVNVACNQAFNSHDIILDSGSSHHMTPHISVLQEYQ</sequence>
<comment type="caution">
    <text evidence="1">The sequence shown here is derived from an EMBL/GenBank/DDBJ whole genome shotgun (WGS) entry which is preliminary data.</text>
</comment>
<dbReference type="Proteomes" id="UP000765509">
    <property type="component" value="Unassembled WGS sequence"/>
</dbReference>
<proteinExistence type="predicted"/>
<dbReference type="AlphaFoldDB" id="A0A9Q3JKN0"/>
<evidence type="ECO:0000313" key="2">
    <source>
        <dbReference type="Proteomes" id="UP000765509"/>
    </source>
</evidence>
<accession>A0A9Q3JKN0</accession>
<dbReference type="EMBL" id="AVOT02074628">
    <property type="protein sequence ID" value="MBW0563711.1"/>
    <property type="molecule type" value="Genomic_DNA"/>
</dbReference>
<protein>
    <submittedName>
        <fullName evidence="1">Uncharacterized protein</fullName>
    </submittedName>
</protein>
<evidence type="ECO:0000313" key="1">
    <source>
        <dbReference type="EMBL" id="MBW0563711.1"/>
    </source>
</evidence>
<name>A0A9Q3JKN0_9BASI</name>